<feature type="domain" description="LIM zinc-binding" evidence="12">
    <location>
        <begin position="9"/>
        <end position="69"/>
    </location>
</feature>
<evidence type="ECO:0000256" key="8">
    <source>
        <dbReference type="ARBA" id="ARBA00023242"/>
    </source>
</evidence>
<dbReference type="Gene3D" id="2.10.110.10">
    <property type="entry name" value="Cysteine Rich Protein"/>
    <property type="match status" value="1"/>
</dbReference>
<evidence type="ECO:0000256" key="6">
    <source>
        <dbReference type="ARBA" id="ARBA00022990"/>
    </source>
</evidence>
<dbReference type="Pfam" id="PF00412">
    <property type="entry name" value="LIM"/>
    <property type="match status" value="1"/>
</dbReference>
<dbReference type="GO" id="GO:0005634">
    <property type="term" value="C:nucleus"/>
    <property type="evidence" value="ECO:0007669"/>
    <property type="project" value="UniProtKB-SubCell"/>
</dbReference>
<evidence type="ECO:0000256" key="1">
    <source>
        <dbReference type="ARBA" id="ARBA00004123"/>
    </source>
</evidence>
<evidence type="ECO:0000256" key="2">
    <source>
        <dbReference type="ARBA" id="ARBA00022481"/>
    </source>
</evidence>
<dbReference type="Proteomes" id="UP000001593">
    <property type="component" value="Unassembled WGS sequence"/>
</dbReference>
<evidence type="ECO:0000256" key="3">
    <source>
        <dbReference type="ARBA" id="ARBA00022723"/>
    </source>
</evidence>
<sequence length="87" mass="9085">MSSKYGGGPKCPKCDKTVYSAEGQALLGMTFHKRCFTCTTCNKSLDSTTVADRGGTIYCNSCYGKEFGPKGYGYGAGAGALKNTGKS</sequence>
<dbReference type="HOGENOM" id="CLU_026811_4_0_1"/>
<dbReference type="PROSITE" id="PS00478">
    <property type="entry name" value="LIM_DOMAIN_1"/>
    <property type="match status" value="1"/>
</dbReference>
<comment type="function">
    <text evidence="9">Seems to have a role in zinc absorption and may function as an intracellular zinc transport protein.</text>
</comment>
<dbReference type="GO" id="GO:0046872">
    <property type="term" value="F:metal ion binding"/>
    <property type="evidence" value="ECO:0007669"/>
    <property type="project" value="UniProtKB-KW"/>
</dbReference>
<evidence type="ECO:0000256" key="11">
    <source>
        <dbReference type="PROSITE-ProRule" id="PRU00125"/>
    </source>
</evidence>
<dbReference type="PANTHER" id="PTHR24215">
    <property type="entry name" value="RHO-GTPASE-ACTIVATING PROTEIN LRG1"/>
    <property type="match status" value="1"/>
</dbReference>
<dbReference type="PROSITE" id="PS50023">
    <property type="entry name" value="LIM_DOMAIN_2"/>
    <property type="match status" value="1"/>
</dbReference>
<dbReference type="PhylomeDB" id="A7RFC8"/>
<dbReference type="eggNOG" id="KOG1700">
    <property type="taxonomic scope" value="Eukaryota"/>
</dbReference>
<evidence type="ECO:0000256" key="7">
    <source>
        <dbReference type="ARBA" id="ARBA00023038"/>
    </source>
</evidence>
<dbReference type="SMART" id="SM00132">
    <property type="entry name" value="LIM"/>
    <property type="match status" value="1"/>
</dbReference>
<name>A7RFC8_NEMVE</name>
<protein>
    <recommendedName>
        <fullName evidence="10">Cysteine-rich protein 1</fullName>
    </recommendedName>
</protein>
<keyword evidence="2" id="KW-0488">Methylation</keyword>
<organism evidence="13 14">
    <name type="scientific">Nematostella vectensis</name>
    <name type="common">Starlet sea anemone</name>
    <dbReference type="NCBI Taxonomy" id="45351"/>
    <lineage>
        <taxon>Eukaryota</taxon>
        <taxon>Metazoa</taxon>
        <taxon>Cnidaria</taxon>
        <taxon>Anthozoa</taxon>
        <taxon>Hexacorallia</taxon>
        <taxon>Actiniaria</taxon>
        <taxon>Edwardsiidae</taxon>
        <taxon>Nematostella</taxon>
    </lineage>
</organism>
<dbReference type="PANTHER" id="PTHR24215:SF35">
    <property type="entry name" value="MUSCLE LIM PROTEIN MLP84B"/>
    <property type="match status" value="1"/>
</dbReference>
<evidence type="ECO:0000259" key="12">
    <source>
        <dbReference type="PROSITE" id="PS50023"/>
    </source>
</evidence>
<proteinExistence type="predicted"/>
<dbReference type="InParanoid" id="A7RFC8"/>
<comment type="subcellular location">
    <subcellularLocation>
        <location evidence="1">Nucleus</location>
    </subcellularLocation>
</comment>
<dbReference type="OMA" id="NCTEHGP"/>
<evidence type="ECO:0000256" key="4">
    <source>
        <dbReference type="ARBA" id="ARBA00022737"/>
    </source>
</evidence>
<gene>
    <name evidence="13" type="ORF">NEMVEDRAFT_v1g78916</name>
</gene>
<keyword evidence="4" id="KW-0677">Repeat</keyword>
<dbReference type="FunFam" id="2.10.110.10:FF:000054">
    <property type="entry name" value="Cysteine-rich protein 1"/>
    <property type="match status" value="1"/>
</dbReference>
<keyword evidence="6" id="KW-0007">Acetylation</keyword>
<evidence type="ECO:0000313" key="13">
    <source>
        <dbReference type="EMBL" id="EDO49937.1"/>
    </source>
</evidence>
<dbReference type="EMBL" id="DS469507">
    <property type="protein sequence ID" value="EDO49937.1"/>
    <property type="molecule type" value="Genomic_DNA"/>
</dbReference>
<keyword evidence="3 11" id="KW-0479">Metal-binding</keyword>
<evidence type="ECO:0000313" key="14">
    <source>
        <dbReference type="Proteomes" id="UP000001593"/>
    </source>
</evidence>
<dbReference type="AlphaFoldDB" id="A7RFC8"/>
<keyword evidence="7 11" id="KW-0440">LIM domain</keyword>
<dbReference type="InterPro" id="IPR001781">
    <property type="entry name" value="Znf_LIM"/>
</dbReference>
<keyword evidence="14" id="KW-1185">Reference proteome</keyword>
<keyword evidence="5 11" id="KW-0862">Zinc</keyword>
<accession>A7RFC8</accession>
<evidence type="ECO:0000256" key="10">
    <source>
        <dbReference type="ARBA" id="ARBA00072537"/>
    </source>
</evidence>
<reference evidence="13 14" key="1">
    <citation type="journal article" date="2007" name="Science">
        <title>Sea anemone genome reveals ancestral eumetazoan gene repertoire and genomic organization.</title>
        <authorList>
            <person name="Putnam N.H."/>
            <person name="Srivastava M."/>
            <person name="Hellsten U."/>
            <person name="Dirks B."/>
            <person name="Chapman J."/>
            <person name="Salamov A."/>
            <person name="Terry A."/>
            <person name="Shapiro H."/>
            <person name="Lindquist E."/>
            <person name="Kapitonov V.V."/>
            <person name="Jurka J."/>
            <person name="Genikhovich G."/>
            <person name="Grigoriev I.V."/>
            <person name="Lucas S.M."/>
            <person name="Steele R.E."/>
            <person name="Finnerty J.R."/>
            <person name="Technau U."/>
            <person name="Martindale M.Q."/>
            <person name="Rokhsar D.S."/>
        </authorList>
    </citation>
    <scope>NUCLEOTIDE SEQUENCE [LARGE SCALE GENOMIC DNA]</scope>
    <source>
        <strain evidence="14">CH2 X CH6</strain>
    </source>
</reference>
<keyword evidence="8" id="KW-0539">Nucleus</keyword>
<evidence type="ECO:0000256" key="5">
    <source>
        <dbReference type="ARBA" id="ARBA00022833"/>
    </source>
</evidence>
<evidence type="ECO:0000256" key="9">
    <source>
        <dbReference type="ARBA" id="ARBA00055254"/>
    </source>
</evidence>
<dbReference type="CDD" id="cd09326">
    <property type="entry name" value="LIM_CRP_like"/>
    <property type="match status" value="1"/>
</dbReference>
<dbReference type="OrthoDB" id="8062037at2759"/>
<dbReference type="SUPFAM" id="SSF57716">
    <property type="entry name" value="Glucocorticoid receptor-like (DNA-binding domain)"/>
    <property type="match status" value="2"/>
</dbReference>